<accession>A0A1F5E3U8</accession>
<dbReference type="EMBL" id="MEZY01000057">
    <property type="protein sequence ID" value="OGD61980.1"/>
    <property type="molecule type" value="Genomic_DNA"/>
</dbReference>
<dbReference type="STRING" id="1797472.A2215_04475"/>
<proteinExistence type="predicted"/>
<evidence type="ECO:0000313" key="1">
    <source>
        <dbReference type="EMBL" id="OGD61980.1"/>
    </source>
</evidence>
<sequence length="67" mass="8064">MIFLIEIKRKGEERPEILVRRFNREIQQSGVLTLAKKKRYFEKELNRNAKRKSAVRRSVILSSKRGY</sequence>
<evidence type="ECO:0008006" key="3">
    <source>
        <dbReference type="Google" id="ProtNLM"/>
    </source>
</evidence>
<name>A0A1F5E3U8_9BACT</name>
<gene>
    <name evidence="1" type="ORF">A2215_04475</name>
</gene>
<dbReference type="Gene3D" id="1.20.5.1150">
    <property type="entry name" value="Ribosomal protein S8"/>
    <property type="match status" value="1"/>
</dbReference>
<comment type="caution">
    <text evidence="1">The sequence shown here is derived from an EMBL/GenBank/DDBJ whole genome shotgun (WGS) entry which is preliminary data.</text>
</comment>
<protein>
    <recommendedName>
        <fullName evidence="3">30S ribosomal protein S21</fullName>
    </recommendedName>
</protein>
<dbReference type="Proteomes" id="UP000178583">
    <property type="component" value="Unassembled WGS sequence"/>
</dbReference>
<evidence type="ECO:0000313" key="2">
    <source>
        <dbReference type="Proteomes" id="UP000178583"/>
    </source>
</evidence>
<organism evidence="1 2">
    <name type="scientific">Candidatus Berkelbacteria bacterium RIFOXYA2_FULL_43_10</name>
    <dbReference type="NCBI Taxonomy" id="1797472"/>
    <lineage>
        <taxon>Bacteria</taxon>
        <taxon>Candidatus Berkelbacteria</taxon>
    </lineage>
</organism>
<dbReference type="InterPro" id="IPR038380">
    <property type="entry name" value="Ribosomal_bS21_sf"/>
</dbReference>
<dbReference type="AlphaFoldDB" id="A0A1F5E3U8"/>
<reference evidence="1 2" key="1">
    <citation type="journal article" date="2016" name="Nat. Commun.">
        <title>Thousands of microbial genomes shed light on interconnected biogeochemical processes in an aquifer system.</title>
        <authorList>
            <person name="Anantharaman K."/>
            <person name="Brown C.T."/>
            <person name="Hug L.A."/>
            <person name="Sharon I."/>
            <person name="Castelle C.J."/>
            <person name="Probst A.J."/>
            <person name="Thomas B.C."/>
            <person name="Singh A."/>
            <person name="Wilkins M.J."/>
            <person name="Karaoz U."/>
            <person name="Brodie E.L."/>
            <person name="Williams K.H."/>
            <person name="Hubbard S.S."/>
            <person name="Banfield J.F."/>
        </authorList>
    </citation>
    <scope>NUCLEOTIDE SEQUENCE [LARGE SCALE GENOMIC DNA]</scope>
</reference>